<evidence type="ECO:0000313" key="1">
    <source>
        <dbReference type="EMBL" id="KKK61762.1"/>
    </source>
</evidence>
<dbReference type="AlphaFoldDB" id="A0A0F8WY29"/>
<sequence length="126" mass="13738">MKLLGSSYVVLAEIPVRWLQSASQIPKPQAGAEAAMYPVWLMDGTGTRAHIFVRCPTCDAPLGLSPSSMGEQRGWNETPSDVQIIVGCPRCSGTYMIEEEKAYCLSMIATPVPRTTNPRLEVAKPQ</sequence>
<name>A0A0F8WY29_9ZZZZ</name>
<organism evidence="1">
    <name type="scientific">marine sediment metagenome</name>
    <dbReference type="NCBI Taxonomy" id="412755"/>
    <lineage>
        <taxon>unclassified sequences</taxon>
        <taxon>metagenomes</taxon>
        <taxon>ecological metagenomes</taxon>
    </lineage>
</organism>
<dbReference type="EMBL" id="LAZR01062323">
    <property type="protein sequence ID" value="KKK61762.1"/>
    <property type="molecule type" value="Genomic_DNA"/>
</dbReference>
<comment type="caution">
    <text evidence="1">The sequence shown here is derived from an EMBL/GenBank/DDBJ whole genome shotgun (WGS) entry which is preliminary data.</text>
</comment>
<reference evidence="1" key="1">
    <citation type="journal article" date="2015" name="Nature">
        <title>Complex archaea that bridge the gap between prokaryotes and eukaryotes.</title>
        <authorList>
            <person name="Spang A."/>
            <person name="Saw J.H."/>
            <person name="Jorgensen S.L."/>
            <person name="Zaremba-Niedzwiedzka K."/>
            <person name="Martijn J."/>
            <person name="Lind A.E."/>
            <person name="van Eijk R."/>
            <person name="Schleper C."/>
            <person name="Guy L."/>
            <person name="Ettema T.J."/>
        </authorList>
    </citation>
    <scope>NUCLEOTIDE SEQUENCE</scope>
</reference>
<accession>A0A0F8WY29</accession>
<gene>
    <name evidence="1" type="ORF">LCGC14_3011090</name>
</gene>
<proteinExistence type="predicted"/>
<protein>
    <submittedName>
        <fullName evidence="1">Uncharacterized protein</fullName>
    </submittedName>
</protein>